<sequence length="62" mass="7052">MPGPIPFCTQGRPLQQWGRIFFLTLPTAPILATSDCRIFWLYEGCTPRTPFRGGRRAEAQRA</sequence>
<name>A0A6L2Q8D3_COPFO</name>
<dbReference type="EMBL" id="BLKM01001619">
    <property type="protein sequence ID" value="GFG40230.1"/>
    <property type="molecule type" value="Genomic_DNA"/>
</dbReference>
<dbReference type="InParanoid" id="A0A6L2Q8D3"/>
<protein>
    <submittedName>
        <fullName evidence="1">Uncharacterized protein</fullName>
    </submittedName>
</protein>
<evidence type="ECO:0000313" key="2">
    <source>
        <dbReference type="Proteomes" id="UP000502823"/>
    </source>
</evidence>
<comment type="caution">
    <text evidence="1">The sequence shown here is derived from an EMBL/GenBank/DDBJ whole genome shotgun (WGS) entry which is preliminary data.</text>
</comment>
<accession>A0A6L2Q8D3</accession>
<keyword evidence="2" id="KW-1185">Reference proteome</keyword>
<dbReference type="AlphaFoldDB" id="A0A6L2Q8D3"/>
<proteinExistence type="predicted"/>
<dbReference type="Proteomes" id="UP000502823">
    <property type="component" value="Unassembled WGS sequence"/>
</dbReference>
<evidence type="ECO:0000313" key="1">
    <source>
        <dbReference type="EMBL" id="GFG40230.1"/>
    </source>
</evidence>
<gene>
    <name evidence="1" type="ORF">Cfor_09818</name>
</gene>
<reference evidence="2" key="1">
    <citation type="submission" date="2020-01" db="EMBL/GenBank/DDBJ databases">
        <title>Draft genome sequence of the Termite Coptotermes fromosanus.</title>
        <authorList>
            <person name="Itakura S."/>
            <person name="Yosikawa Y."/>
            <person name="Umezawa K."/>
        </authorList>
    </citation>
    <scope>NUCLEOTIDE SEQUENCE [LARGE SCALE GENOMIC DNA]</scope>
</reference>
<organism evidence="1 2">
    <name type="scientific">Coptotermes formosanus</name>
    <name type="common">Formosan subterranean termite</name>
    <dbReference type="NCBI Taxonomy" id="36987"/>
    <lineage>
        <taxon>Eukaryota</taxon>
        <taxon>Metazoa</taxon>
        <taxon>Ecdysozoa</taxon>
        <taxon>Arthropoda</taxon>
        <taxon>Hexapoda</taxon>
        <taxon>Insecta</taxon>
        <taxon>Pterygota</taxon>
        <taxon>Neoptera</taxon>
        <taxon>Polyneoptera</taxon>
        <taxon>Dictyoptera</taxon>
        <taxon>Blattodea</taxon>
        <taxon>Blattoidea</taxon>
        <taxon>Termitoidae</taxon>
        <taxon>Rhinotermitidae</taxon>
        <taxon>Coptotermes</taxon>
    </lineage>
</organism>